<comment type="catalytic activity">
    <reaction evidence="4">
        <text>shikimate + NADP(+) = 3-dehydroshikimate + NADPH + H(+)</text>
        <dbReference type="Rhea" id="RHEA:17737"/>
        <dbReference type="ChEBI" id="CHEBI:15378"/>
        <dbReference type="ChEBI" id="CHEBI:16630"/>
        <dbReference type="ChEBI" id="CHEBI:36208"/>
        <dbReference type="ChEBI" id="CHEBI:57783"/>
        <dbReference type="ChEBI" id="CHEBI:58349"/>
        <dbReference type="EC" id="1.1.1.25"/>
    </reaction>
</comment>
<dbReference type="InterPro" id="IPR046346">
    <property type="entry name" value="Aminoacid_DH-like_N_sf"/>
</dbReference>
<accession>A0A0F6WQM5</accession>
<dbReference type="Gene3D" id="3.40.50.10860">
    <property type="entry name" value="Leucine Dehydrogenase, chain A, domain 1"/>
    <property type="match status" value="1"/>
</dbReference>
<dbReference type="EC" id="1.1.1.25" evidence="2"/>
<dbReference type="GO" id="GO:0009423">
    <property type="term" value="P:chorismate biosynthetic process"/>
    <property type="evidence" value="ECO:0007669"/>
    <property type="project" value="UniProtKB-UniPathway"/>
</dbReference>
<evidence type="ECO:0000259" key="6">
    <source>
        <dbReference type="Pfam" id="PF08501"/>
    </source>
</evidence>
<dbReference type="InterPro" id="IPR010110">
    <property type="entry name" value="Shikimate_DH_AroM-type"/>
</dbReference>
<evidence type="ECO:0000256" key="1">
    <source>
        <dbReference type="ARBA" id="ARBA00004871"/>
    </source>
</evidence>
<dbReference type="InterPro" id="IPR022893">
    <property type="entry name" value="Shikimate_DH_fam"/>
</dbReference>
<dbReference type="Pfam" id="PF18317">
    <property type="entry name" value="SDH_C"/>
    <property type="match status" value="1"/>
</dbReference>
<name>A0A0F6WQM5_9CORY</name>
<dbReference type="InterPro" id="IPR006151">
    <property type="entry name" value="Shikm_DH/Glu-tRNA_Rdtase"/>
</dbReference>
<dbReference type="SUPFAM" id="SSF53223">
    <property type="entry name" value="Aminoacid dehydrogenase-like, N-terminal domain"/>
    <property type="match status" value="1"/>
</dbReference>
<dbReference type="SUPFAM" id="SSF51735">
    <property type="entry name" value="NAD(P)-binding Rossmann-fold domains"/>
    <property type="match status" value="1"/>
</dbReference>
<reference evidence="8 9" key="1">
    <citation type="submission" date="2015-04" db="EMBL/GenBank/DDBJ databases">
        <title>Complete Genome Sequence of Brevibacterium flavum ATCC 15168.</title>
        <authorList>
            <person name="Ahn J."/>
            <person name="Park G."/>
            <person name="Jeon W."/>
            <person name="Jang Y."/>
            <person name="Jang M."/>
            <person name="Lee H."/>
            <person name="Lee H."/>
        </authorList>
    </citation>
    <scope>NUCLEOTIDE SEQUENCE [LARGE SCALE GENOMIC DNA]</scope>
    <source>
        <strain evidence="8 9">ATCC 15168</strain>
    </source>
</reference>
<dbReference type="Pfam" id="PF08501">
    <property type="entry name" value="Shikimate_dh_N"/>
    <property type="match status" value="1"/>
</dbReference>
<dbReference type="GO" id="GO:0005829">
    <property type="term" value="C:cytosol"/>
    <property type="evidence" value="ECO:0007669"/>
    <property type="project" value="TreeGrafter"/>
</dbReference>
<dbReference type="GO" id="GO:0004764">
    <property type="term" value="F:shikimate 3-dehydrogenase (NADP+) activity"/>
    <property type="evidence" value="ECO:0007669"/>
    <property type="project" value="UniProtKB-EC"/>
</dbReference>
<protein>
    <recommendedName>
        <fullName evidence="2">shikimate dehydrogenase (NADP(+))</fullName>
        <ecNumber evidence="2">1.1.1.25</ecNumber>
    </recommendedName>
</protein>
<dbReference type="PANTHER" id="PTHR21089">
    <property type="entry name" value="SHIKIMATE DEHYDROGENASE"/>
    <property type="match status" value="1"/>
</dbReference>
<feature type="domain" description="SDH C-terminal" evidence="7">
    <location>
        <begin position="237"/>
        <end position="267"/>
    </location>
</feature>
<keyword evidence="9" id="KW-1185">Reference proteome</keyword>
<dbReference type="AlphaFoldDB" id="A0A0F6WQM5"/>
<evidence type="ECO:0000259" key="7">
    <source>
        <dbReference type="Pfam" id="PF18317"/>
    </source>
</evidence>
<dbReference type="EMBL" id="CP011309">
    <property type="protein sequence ID" value="AKF27595.1"/>
    <property type="molecule type" value="Genomic_DNA"/>
</dbReference>
<evidence type="ECO:0000256" key="2">
    <source>
        <dbReference type="ARBA" id="ARBA00012962"/>
    </source>
</evidence>
<dbReference type="InterPro" id="IPR041121">
    <property type="entry name" value="SDH_C"/>
</dbReference>
<dbReference type="HOGENOM" id="CLU_044063_0_0_11"/>
<evidence type="ECO:0000259" key="5">
    <source>
        <dbReference type="Pfam" id="PF01488"/>
    </source>
</evidence>
<evidence type="ECO:0000256" key="4">
    <source>
        <dbReference type="ARBA" id="ARBA00049442"/>
    </source>
</evidence>
<dbReference type="GO" id="GO:0019632">
    <property type="term" value="P:shikimate metabolic process"/>
    <property type="evidence" value="ECO:0007669"/>
    <property type="project" value="TreeGrafter"/>
</dbReference>
<dbReference type="UniPathway" id="UPA00053">
    <property type="reaction ID" value="UER00087"/>
</dbReference>
<sequence length="276" mass="29485">MGSHITHRAAVLGSPIEHSKSPVLHNTGYKALGLDQWEYDRFECTGDMLPGIVSGADETYRGFSVTMPSKFAALEFADEVTERARAIGSANTLLRTETGWRADNTDVDGIRGALGELLGGASLSGKHAIVIGSGGTARPAIWALIEAGVARITVLNRSDRTAELQTLFDETPTTLAYAPLEHLHIEADVVVSTVPSAAIAGLEDTLAIAPVLDVIYDPWPTPLVEVTRAKGLKAVGGHVMLAHQSYGQFEQFTGMDAPRDAMREALEESLGISEEH</sequence>
<dbReference type="Pfam" id="PF01488">
    <property type="entry name" value="Shikimate_DH"/>
    <property type="match status" value="1"/>
</dbReference>
<proteinExistence type="predicted"/>
<gene>
    <name evidence="8" type="ORF">YH66_08550</name>
</gene>
<dbReference type="GO" id="GO:0009073">
    <property type="term" value="P:aromatic amino acid family biosynthetic process"/>
    <property type="evidence" value="ECO:0007669"/>
    <property type="project" value="UniProtKB-KW"/>
</dbReference>
<evidence type="ECO:0000313" key="9">
    <source>
        <dbReference type="Proteomes" id="UP000034037"/>
    </source>
</evidence>
<comment type="pathway">
    <text evidence="1">Metabolic intermediate biosynthesis; chorismate biosynthesis; chorismate from D-erythrose 4-phosphate and phosphoenolpyruvate: step 4/7.</text>
</comment>
<dbReference type="InterPro" id="IPR036291">
    <property type="entry name" value="NAD(P)-bd_dom_sf"/>
</dbReference>
<evidence type="ECO:0000313" key="8">
    <source>
        <dbReference type="EMBL" id="AKF27595.1"/>
    </source>
</evidence>
<feature type="domain" description="Quinate/shikimate 5-dehydrogenase/glutamyl-tRNA reductase" evidence="5">
    <location>
        <begin position="122"/>
        <end position="196"/>
    </location>
</feature>
<keyword evidence="3" id="KW-0057">Aromatic amino acid biosynthesis</keyword>
<feature type="domain" description="Shikimate dehydrogenase substrate binding N-terminal" evidence="6">
    <location>
        <begin position="11"/>
        <end position="93"/>
    </location>
</feature>
<dbReference type="NCBIfam" id="NF001311">
    <property type="entry name" value="PRK00258.1-3"/>
    <property type="match status" value="1"/>
</dbReference>
<dbReference type="Gene3D" id="3.40.50.720">
    <property type="entry name" value="NAD(P)-binding Rossmann-like Domain"/>
    <property type="match status" value="1"/>
</dbReference>
<keyword evidence="3" id="KW-0028">Amino-acid biosynthesis</keyword>
<dbReference type="PANTHER" id="PTHR21089:SF1">
    <property type="entry name" value="BIFUNCTIONAL 3-DEHYDROQUINATE DEHYDRATASE_SHIKIMATE DEHYDROGENASE, CHLOROPLASTIC"/>
    <property type="match status" value="1"/>
</dbReference>
<evidence type="ECO:0000256" key="3">
    <source>
        <dbReference type="ARBA" id="ARBA00023141"/>
    </source>
</evidence>
<organism evidence="8 9">
    <name type="scientific">[Brevibacterium] flavum</name>
    <dbReference type="NCBI Taxonomy" id="92706"/>
    <lineage>
        <taxon>Bacteria</taxon>
        <taxon>Bacillati</taxon>
        <taxon>Actinomycetota</taxon>
        <taxon>Actinomycetes</taxon>
        <taxon>Mycobacteriales</taxon>
        <taxon>Corynebacteriaceae</taxon>
        <taxon>Corynebacterium</taxon>
    </lineage>
</organism>
<dbReference type="NCBIfam" id="TIGR01809">
    <property type="entry name" value="Shik-DH-AROM"/>
    <property type="match status" value="1"/>
</dbReference>
<dbReference type="RefSeq" id="WP_003862173.1">
    <property type="nucleotide sequence ID" value="NZ_CP011309.1"/>
</dbReference>
<dbReference type="Proteomes" id="UP000034037">
    <property type="component" value="Chromosome"/>
</dbReference>
<dbReference type="CDD" id="cd01065">
    <property type="entry name" value="NAD_bind_Shikimate_DH"/>
    <property type="match status" value="1"/>
</dbReference>
<dbReference type="GO" id="GO:0050661">
    <property type="term" value="F:NADP binding"/>
    <property type="evidence" value="ECO:0007669"/>
    <property type="project" value="TreeGrafter"/>
</dbReference>
<dbReference type="InterPro" id="IPR013708">
    <property type="entry name" value="Shikimate_DH-bd_N"/>
</dbReference>
<dbReference type="PATRIC" id="fig|92706.3.peg.1787"/>